<evidence type="ECO:0000256" key="2">
    <source>
        <dbReference type="ARBA" id="ARBA00023015"/>
    </source>
</evidence>
<keyword evidence="3" id="KW-0238">DNA-binding</keyword>
<dbReference type="GO" id="GO:0003700">
    <property type="term" value="F:DNA-binding transcription factor activity"/>
    <property type="evidence" value="ECO:0007669"/>
    <property type="project" value="InterPro"/>
</dbReference>
<dbReference type="RefSeq" id="WP_062663579.1">
    <property type="nucleotide sequence ID" value="NZ_FIZX01000002.1"/>
</dbReference>
<dbReference type="STRING" id="1796497.GCE9029_02517"/>
<protein>
    <submittedName>
        <fullName evidence="6">HTH-type transcriptional repressor of iron proteins A</fullName>
    </submittedName>
</protein>
<keyword evidence="2" id="KW-0805">Transcription regulation</keyword>
<dbReference type="InterPro" id="IPR018060">
    <property type="entry name" value="HTH_AraC"/>
</dbReference>
<proteinExistence type="predicted"/>
<dbReference type="Proteomes" id="UP000071641">
    <property type="component" value="Unassembled WGS sequence"/>
</dbReference>
<dbReference type="Pfam" id="PF12833">
    <property type="entry name" value="HTH_18"/>
    <property type="match status" value="1"/>
</dbReference>
<dbReference type="SUPFAM" id="SSF46689">
    <property type="entry name" value="Homeodomain-like"/>
    <property type="match status" value="1"/>
</dbReference>
<dbReference type="SMART" id="SM00342">
    <property type="entry name" value="HTH_ARAC"/>
    <property type="match status" value="1"/>
</dbReference>
<feature type="domain" description="HTH araC/xylS-type" evidence="5">
    <location>
        <begin position="156"/>
        <end position="256"/>
    </location>
</feature>
<dbReference type="InterPro" id="IPR003313">
    <property type="entry name" value="AraC-bd"/>
</dbReference>
<keyword evidence="4" id="KW-0804">Transcription</keyword>
<dbReference type="Gene3D" id="1.10.10.60">
    <property type="entry name" value="Homeodomain-like"/>
    <property type="match status" value="2"/>
</dbReference>
<dbReference type="FunFam" id="1.10.10.60:FF:000132">
    <property type="entry name" value="AraC family transcriptional regulator"/>
    <property type="match status" value="1"/>
</dbReference>
<evidence type="ECO:0000256" key="1">
    <source>
        <dbReference type="ARBA" id="ARBA00022491"/>
    </source>
</evidence>
<dbReference type="OrthoDB" id="5949386at2"/>
<dbReference type="CDD" id="cd06124">
    <property type="entry name" value="cupin_NimR-like_N"/>
    <property type="match status" value="1"/>
</dbReference>
<reference evidence="7" key="1">
    <citation type="submission" date="2016-02" db="EMBL/GenBank/DDBJ databases">
        <authorList>
            <person name="Rodrigo-Torres Lidia"/>
            <person name="Arahal R.David."/>
        </authorList>
    </citation>
    <scope>NUCLEOTIDE SEQUENCE [LARGE SCALE GENOMIC DNA]</scope>
    <source>
        <strain evidence="7">CECT 9029</strain>
    </source>
</reference>
<accession>A0A128F415</accession>
<evidence type="ECO:0000313" key="6">
    <source>
        <dbReference type="EMBL" id="CZF81285.1"/>
    </source>
</evidence>
<dbReference type="InterPro" id="IPR011051">
    <property type="entry name" value="RmlC_Cupin_sf"/>
</dbReference>
<dbReference type="EMBL" id="FIZX01000002">
    <property type="protein sequence ID" value="CZF81285.1"/>
    <property type="molecule type" value="Genomic_DNA"/>
</dbReference>
<evidence type="ECO:0000256" key="4">
    <source>
        <dbReference type="ARBA" id="ARBA00023163"/>
    </source>
</evidence>
<name>A0A128F415_9GAMM</name>
<dbReference type="InterPro" id="IPR009057">
    <property type="entry name" value="Homeodomain-like_sf"/>
</dbReference>
<dbReference type="GO" id="GO:0043565">
    <property type="term" value="F:sequence-specific DNA binding"/>
    <property type="evidence" value="ECO:0007669"/>
    <property type="project" value="InterPro"/>
</dbReference>
<sequence>MAVITEETRFNADVLQAPIIGVAAQVGRHDSGMHKHKKHQLLFASSGCMSINLNGLWCVLPPSRAAWIPAGTIHCAVMRNVVAYRSLYFDAQVSQHLPKEIKIIAVNGLLRELIERMAYWEWEMPEKDQRAIFSLFCQEFGSAQEEHFALKLPSDRRLKVWLEDVMGGRDLPEPLVEMAKGIGASAKTISRIFTRETGMPYQSWRQQWRLQASIERLSEGESVSEVASGLKFSSDSAFISFFRKMTGNTPGRYLREPTE</sequence>
<dbReference type="PANTHER" id="PTHR11019:SF159">
    <property type="entry name" value="TRANSCRIPTIONAL REGULATOR-RELATED"/>
    <property type="match status" value="1"/>
</dbReference>
<dbReference type="PANTHER" id="PTHR11019">
    <property type="entry name" value="HTH-TYPE TRANSCRIPTIONAL REGULATOR NIMR"/>
    <property type="match status" value="1"/>
</dbReference>
<organism evidence="6 7">
    <name type="scientific">Grimontia celer</name>
    <dbReference type="NCBI Taxonomy" id="1796497"/>
    <lineage>
        <taxon>Bacteria</taxon>
        <taxon>Pseudomonadati</taxon>
        <taxon>Pseudomonadota</taxon>
        <taxon>Gammaproteobacteria</taxon>
        <taxon>Vibrionales</taxon>
        <taxon>Vibrionaceae</taxon>
        <taxon>Grimontia</taxon>
    </lineage>
</organism>
<evidence type="ECO:0000259" key="5">
    <source>
        <dbReference type="PROSITE" id="PS01124"/>
    </source>
</evidence>
<keyword evidence="7" id="KW-1185">Reference proteome</keyword>
<evidence type="ECO:0000256" key="3">
    <source>
        <dbReference type="ARBA" id="ARBA00023125"/>
    </source>
</evidence>
<keyword evidence="1" id="KW-0678">Repressor</keyword>
<dbReference type="PROSITE" id="PS01124">
    <property type="entry name" value="HTH_ARAC_FAMILY_2"/>
    <property type="match status" value="1"/>
</dbReference>
<dbReference type="SUPFAM" id="SSF51182">
    <property type="entry name" value="RmlC-like cupins"/>
    <property type="match status" value="1"/>
</dbReference>
<dbReference type="AlphaFoldDB" id="A0A128F415"/>
<gene>
    <name evidence="6" type="primary">ripA_1</name>
    <name evidence="6" type="ORF">GCE9029_02517</name>
</gene>
<evidence type="ECO:0000313" key="7">
    <source>
        <dbReference type="Proteomes" id="UP000071641"/>
    </source>
</evidence>
<dbReference type="Pfam" id="PF02311">
    <property type="entry name" value="AraC_binding"/>
    <property type="match status" value="1"/>
</dbReference>